<gene>
    <name evidence="1" type="ORF">OSC50_06975</name>
</gene>
<keyword evidence="2" id="KW-1185">Reference proteome</keyword>
<dbReference type="Gene3D" id="2.40.50.140">
    <property type="entry name" value="Nucleic acid-binding proteins"/>
    <property type="match status" value="1"/>
</dbReference>
<dbReference type="InterPro" id="IPR012340">
    <property type="entry name" value="NA-bd_OB-fold"/>
</dbReference>
<reference evidence="1" key="1">
    <citation type="submission" date="2022-11" db="EMBL/GenBank/DDBJ databases">
        <title>Taxonomic description of a new Pseudomonas species.</title>
        <authorList>
            <person name="Tambong J.T."/>
        </authorList>
    </citation>
    <scope>NUCLEOTIDE SEQUENCE</scope>
    <source>
        <strain evidence="1">S1Bt42</strain>
    </source>
</reference>
<evidence type="ECO:0000313" key="1">
    <source>
        <dbReference type="EMBL" id="UZW20084.1"/>
    </source>
</evidence>
<dbReference type="EMBL" id="CP112866">
    <property type="protein sequence ID" value="UZW20084.1"/>
    <property type="molecule type" value="Genomic_DNA"/>
</dbReference>
<organism evidence="1 2">
    <name type="scientific">Pseudomonas quebecensis</name>
    <dbReference type="NCBI Taxonomy" id="2995174"/>
    <lineage>
        <taxon>Bacteria</taxon>
        <taxon>Pseudomonadati</taxon>
        <taxon>Pseudomonadota</taxon>
        <taxon>Gammaproteobacteria</taxon>
        <taxon>Pseudomonadales</taxon>
        <taxon>Pseudomonadaceae</taxon>
        <taxon>Pseudomonas</taxon>
    </lineage>
</organism>
<sequence length="68" mass="7488">MQVFKGWVQAYDPQTGKGLIAPEEWGEVVAVDLLSSGGRLLSQGQRVAFQKIHRPDGVYACEIKLICV</sequence>
<dbReference type="RefSeq" id="WP_181075821.1">
    <property type="nucleotide sequence ID" value="NZ_CP112866.1"/>
</dbReference>
<evidence type="ECO:0000313" key="2">
    <source>
        <dbReference type="Proteomes" id="UP001164116"/>
    </source>
</evidence>
<proteinExistence type="predicted"/>
<dbReference type="Proteomes" id="UP001164116">
    <property type="component" value="Chromosome"/>
</dbReference>
<accession>A0ABY6QJC4</accession>
<name>A0ABY6QJC4_9PSED</name>
<protein>
    <submittedName>
        <fullName evidence="1">Cold shock domain-containing protein</fullName>
    </submittedName>
</protein>
<dbReference type="SUPFAM" id="SSF50249">
    <property type="entry name" value="Nucleic acid-binding proteins"/>
    <property type="match status" value="1"/>
</dbReference>